<evidence type="ECO:0000256" key="6">
    <source>
        <dbReference type="ARBA" id="ARBA00022989"/>
    </source>
</evidence>
<keyword evidence="11" id="KW-1185">Reference proteome</keyword>
<feature type="transmembrane region" description="Helical" evidence="8">
    <location>
        <begin position="376"/>
        <end position="398"/>
    </location>
</feature>
<keyword evidence="6 8" id="KW-1133">Transmembrane helix</keyword>
<organism evidence="10 11">
    <name type="scientific">Nocardioides mangrovicus</name>
    <dbReference type="NCBI Taxonomy" id="2478913"/>
    <lineage>
        <taxon>Bacteria</taxon>
        <taxon>Bacillati</taxon>
        <taxon>Actinomycetota</taxon>
        <taxon>Actinomycetes</taxon>
        <taxon>Propionibacteriales</taxon>
        <taxon>Nocardioidaceae</taxon>
        <taxon>Nocardioides</taxon>
    </lineage>
</organism>
<keyword evidence="5 8" id="KW-0812">Transmembrane</keyword>
<gene>
    <name evidence="10" type="ORF">D9V37_00045</name>
</gene>
<feature type="transmembrane region" description="Helical" evidence="8">
    <location>
        <begin position="249"/>
        <end position="271"/>
    </location>
</feature>
<dbReference type="GO" id="GO:0005886">
    <property type="term" value="C:plasma membrane"/>
    <property type="evidence" value="ECO:0007669"/>
    <property type="project" value="UniProtKB-SubCell"/>
</dbReference>
<evidence type="ECO:0000256" key="2">
    <source>
        <dbReference type="ARBA" id="ARBA00022448"/>
    </source>
</evidence>
<evidence type="ECO:0000313" key="11">
    <source>
        <dbReference type="Proteomes" id="UP000281708"/>
    </source>
</evidence>
<dbReference type="GO" id="GO:0055085">
    <property type="term" value="P:transmembrane transport"/>
    <property type="evidence" value="ECO:0007669"/>
    <property type="project" value="InterPro"/>
</dbReference>
<evidence type="ECO:0000313" key="10">
    <source>
        <dbReference type="EMBL" id="RLV51184.1"/>
    </source>
</evidence>
<dbReference type="Pfam" id="PF00528">
    <property type="entry name" value="BPD_transp_1"/>
    <property type="match status" value="2"/>
</dbReference>
<feature type="transmembrane region" description="Helical" evidence="8">
    <location>
        <begin position="157"/>
        <end position="187"/>
    </location>
</feature>
<dbReference type="Gene3D" id="1.10.3720.10">
    <property type="entry name" value="MetI-like"/>
    <property type="match status" value="2"/>
</dbReference>
<feature type="transmembrane region" description="Helical" evidence="8">
    <location>
        <begin position="207"/>
        <end position="228"/>
    </location>
</feature>
<feature type="transmembrane region" description="Helical" evidence="8">
    <location>
        <begin position="477"/>
        <end position="498"/>
    </location>
</feature>
<dbReference type="CDD" id="cd06261">
    <property type="entry name" value="TM_PBP2"/>
    <property type="match status" value="2"/>
</dbReference>
<dbReference type="OrthoDB" id="9804629at2"/>
<keyword evidence="4" id="KW-0997">Cell inner membrane</keyword>
<sequence length="503" mass="52783">MVGRGFVVDGRFAPDDVLAVLARPRTLRVLWFTVWSAGLATLVCVLAGVPLAWALHRLSFPGRRLLRGLVLVPFVLPTVVVGVAFGQLLAPAGWLGFLHLQGTAVAIVLALAFFNVSVVVRTVGSFWEDLDVRREEAAAALGATPWQVLRTVTLPTLLPGVVGAATVVFLFCSTSFGVVLTMGGLRYANVETEIYLLTTQELDLRGAAALSVLQLLVLTALLALAHLTGRAVPVDRVRARPRRPRRGDLLALGWSALVVAALLLPMLALVVRSLATAGGGWTLEHYRALGHVSAALPASALTGLSNSAQIALVATALSMLLGVAVAGLVTRPGGGRWRSVLDGAFMLPLGVSAVTLGFGFLVTLDHPPLDLRASPWLVPIAQAMVALPLVVRTVAPVLRAVDDRQRQAAASLGAGPLRVLLTVDLAVAWRPLLAAAGFAFAVSLGEFGATSFVVRETTPTLPVLIYRLISRPDAGDVGTALAASVVLAVATALVMLCVERVRP</sequence>
<protein>
    <submittedName>
        <fullName evidence="10">Iron ABC transporter permease</fullName>
    </submittedName>
</protein>
<reference evidence="10 11" key="1">
    <citation type="submission" date="2018-10" db="EMBL/GenBank/DDBJ databases">
        <title>Marmoricola sp. 4Q3S-7 whole genome shotgun sequence.</title>
        <authorList>
            <person name="Li F."/>
        </authorList>
    </citation>
    <scope>NUCLEOTIDE SEQUENCE [LARGE SCALE GENOMIC DNA]</scope>
    <source>
        <strain evidence="10 11">4Q3S-7</strain>
    </source>
</reference>
<comment type="caution">
    <text evidence="10">The sequence shown here is derived from an EMBL/GenBank/DDBJ whole genome shotgun (WGS) entry which is preliminary data.</text>
</comment>
<keyword evidence="3" id="KW-1003">Cell membrane</keyword>
<dbReference type="SUPFAM" id="SSF161098">
    <property type="entry name" value="MetI-like"/>
    <property type="match status" value="2"/>
</dbReference>
<evidence type="ECO:0000256" key="5">
    <source>
        <dbReference type="ARBA" id="ARBA00022692"/>
    </source>
</evidence>
<feature type="domain" description="ABC transmembrane type-1" evidence="9">
    <location>
        <begin position="304"/>
        <end position="498"/>
    </location>
</feature>
<dbReference type="Proteomes" id="UP000281708">
    <property type="component" value="Unassembled WGS sequence"/>
</dbReference>
<feature type="transmembrane region" description="Helical" evidence="8">
    <location>
        <begin position="310"/>
        <end position="329"/>
    </location>
</feature>
<dbReference type="InterPro" id="IPR000515">
    <property type="entry name" value="MetI-like"/>
</dbReference>
<dbReference type="InterPro" id="IPR035906">
    <property type="entry name" value="MetI-like_sf"/>
</dbReference>
<evidence type="ECO:0000256" key="1">
    <source>
        <dbReference type="ARBA" id="ARBA00004429"/>
    </source>
</evidence>
<name>A0A3L8P7P9_9ACTN</name>
<dbReference type="PROSITE" id="PS50928">
    <property type="entry name" value="ABC_TM1"/>
    <property type="match status" value="2"/>
</dbReference>
<dbReference type="AlphaFoldDB" id="A0A3L8P7P9"/>
<proteinExistence type="inferred from homology"/>
<feature type="transmembrane region" description="Helical" evidence="8">
    <location>
        <begin position="65"/>
        <end position="90"/>
    </location>
</feature>
<evidence type="ECO:0000256" key="3">
    <source>
        <dbReference type="ARBA" id="ARBA00022475"/>
    </source>
</evidence>
<feature type="transmembrane region" description="Helical" evidence="8">
    <location>
        <begin position="102"/>
        <end position="124"/>
    </location>
</feature>
<feature type="transmembrane region" description="Helical" evidence="8">
    <location>
        <begin position="29"/>
        <end position="53"/>
    </location>
</feature>
<accession>A0A3L8P7P9</accession>
<feature type="domain" description="ABC transmembrane type-1" evidence="9">
    <location>
        <begin position="30"/>
        <end position="225"/>
    </location>
</feature>
<evidence type="ECO:0000256" key="4">
    <source>
        <dbReference type="ARBA" id="ARBA00022519"/>
    </source>
</evidence>
<dbReference type="PANTHER" id="PTHR43357">
    <property type="entry name" value="INNER MEMBRANE ABC TRANSPORTER PERMEASE PROTEIN YDCV"/>
    <property type="match status" value="1"/>
</dbReference>
<comment type="similarity">
    <text evidence="8">Belongs to the binding-protein-dependent transport system permease family.</text>
</comment>
<dbReference type="PANTHER" id="PTHR43357:SF4">
    <property type="entry name" value="INNER MEMBRANE ABC TRANSPORTER PERMEASE PROTEIN YDCV"/>
    <property type="match status" value="1"/>
</dbReference>
<evidence type="ECO:0000256" key="7">
    <source>
        <dbReference type="ARBA" id="ARBA00023136"/>
    </source>
</evidence>
<keyword evidence="2 8" id="KW-0813">Transport</keyword>
<comment type="subcellular location">
    <subcellularLocation>
        <location evidence="1">Cell inner membrane</location>
        <topology evidence="1">Multi-pass membrane protein</topology>
    </subcellularLocation>
    <subcellularLocation>
        <location evidence="8">Cell membrane</location>
        <topology evidence="8">Multi-pass membrane protein</topology>
    </subcellularLocation>
</comment>
<keyword evidence="7 8" id="KW-0472">Membrane</keyword>
<evidence type="ECO:0000259" key="9">
    <source>
        <dbReference type="PROSITE" id="PS50928"/>
    </source>
</evidence>
<evidence type="ECO:0000256" key="8">
    <source>
        <dbReference type="RuleBase" id="RU363032"/>
    </source>
</evidence>
<dbReference type="EMBL" id="RDBE01000001">
    <property type="protein sequence ID" value="RLV51184.1"/>
    <property type="molecule type" value="Genomic_DNA"/>
</dbReference>
<feature type="transmembrane region" description="Helical" evidence="8">
    <location>
        <begin position="341"/>
        <end position="364"/>
    </location>
</feature>